<feature type="region of interest" description="Disordered" evidence="10">
    <location>
        <begin position="158"/>
        <end position="191"/>
    </location>
</feature>
<dbReference type="InterPro" id="IPR040218">
    <property type="entry name" value="SLC7A6OS"/>
</dbReference>
<evidence type="ECO:0000256" key="3">
    <source>
        <dbReference type="ARBA" id="ARBA00004496"/>
    </source>
</evidence>
<evidence type="ECO:0000256" key="7">
    <source>
        <dbReference type="ARBA" id="ARBA00022490"/>
    </source>
</evidence>
<accession>A0AAV1JMF9</accession>
<proteinExistence type="inferred from homology"/>
<dbReference type="Proteomes" id="UP001497472">
    <property type="component" value="Unassembled WGS sequence"/>
</dbReference>
<feature type="compositionally biased region" description="Acidic residues" evidence="10">
    <location>
        <begin position="165"/>
        <end position="175"/>
    </location>
</feature>
<dbReference type="PANTHER" id="PTHR31196">
    <property type="entry name" value="RNA POLYMERASE II NUCLEAR LOCALIZATION PROTEIN SLC7A6OS-RELATED"/>
    <property type="match status" value="1"/>
</dbReference>
<evidence type="ECO:0000256" key="9">
    <source>
        <dbReference type="ARBA" id="ARBA00023242"/>
    </source>
</evidence>
<dbReference type="AlphaFoldDB" id="A0AAV1JMF9"/>
<dbReference type="GO" id="GO:0015031">
    <property type="term" value="P:protein transport"/>
    <property type="evidence" value="ECO:0007669"/>
    <property type="project" value="UniProtKB-KW"/>
</dbReference>
<organism evidence="12 13">
    <name type="scientific">Leptosia nina</name>
    <dbReference type="NCBI Taxonomy" id="320188"/>
    <lineage>
        <taxon>Eukaryota</taxon>
        <taxon>Metazoa</taxon>
        <taxon>Ecdysozoa</taxon>
        <taxon>Arthropoda</taxon>
        <taxon>Hexapoda</taxon>
        <taxon>Insecta</taxon>
        <taxon>Pterygota</taxon>
        <taxon>Neoptera</taxon>
        <taxon>Endopterygota</taxon>
        <taxon>Lepidoptera</taxon>
        <taxon>Glossata</taxon>
        <taxon>Ditrysia</taxon>
        <taxon>Papilionoidea</taxon>
        <taxon>Pieridae</taxon>
        <taxon>Pierinae</taxon>
        <taxon>Leptosia</taxon>
    </lineage>
</organism>
<comment type="function">
    <text evidence="1">Directs RNA polymerase II nuclear import.</text>
</comment>
<sequence length="303" mass="34939">MASSTVLRVKRRLEDNPQDALVLLCKRRKTDEEEISPSLFVFRGSVENQEAKNVIQIVPKDIKLKPKTDVDDIIKKIRQERKEVSSENRYEVVNCCRGLKDDAVNLIDLKQLGEESDNVKYTYDLYTAIKEDFDISMLDNLVSIENYETDLILGTYRENGQDSSDAADDDDDSNDENNWRNDYPDSEPSSIDEDDIIAAMERCDLDDLSTEDEDVYTDPPDLFNEDVKKYGASYAKYKAKVLAEENTMNDSKKLIHSTKIKELDEESIDGYKDDSDDGFYYGQEEDTEQFCEQYTLDDVYNPD</sequence>
<dbReference type="EMBL" id="CAVLEF010000040">
    <property type="protein sequence ID" value="CAK1549609.1"/>
    <property type="molecule type" value="Genomic_DNA"/>
</dbReference>
<evidence type="ECO:0000256" key="6">
    <source>
        <dbReference type="ARBA" id="ARBA00022448"/>
    </source>
</evidence>
<protein>
    <recommendedName>
        <fullName evidence="5">Probable RNA polymerase II nuclear localization protein SLC7A6OS</fullName>
    </recommendedName>
</protein>
<evidence type="ECO:0000256" key="2">
    <source>
        <dbReference type="ARBA" id="ARBA00004123"/>
    </source>
</evidence>
<dbReference type="GO" id="GO:0005634">
    <property type="term" value="C:nucleus"/>
    <property type="evidence" value="ECO:0007669"/>
    <property type="project" value="UniProtKB-SubCell"/>
</dbReference>
<evidence type="ECO:0000313" key="12">
    <source>
        <dbReference type="EMBL" id="CAK1549609.1"/>
    </source>
</evidence>
<evidence type="ECO:0000256" key="10">
    <source>
        <dbReference type="SAM" id="MobiDB-lite"/>
    </source>
</evidence>
<dbReference type="GO" id="GO:0005737">
    <property type="term" value="C:cytoplasm"/>
    <property type="evidence" value="ECO:0007669"/>
    <property type="project" value="UniProtKB-SubCell"/>
</dbReference>
<evidence type="ECO:0000313" key="13">
    <source>
        <dbReference type="Proteomes" id="UP001497472"/>
    </source>
</evidence>
<dbReference type="InterPro" id="IPR013883">
    <property type="entry name" value="TF_Iwr1_dom"/>
</dbReference>
<evidence type="ECO:0000259" key="11">
    <source>
        <dbReference type="Pfam" id="PF08574"/>
    </source>
</evidence>
<evidence type="ECO:0000256" key="4">
    <source>
        <dbReference type="ARBA" id="ARBA00010218"/>
    </source>
</evidence>
<dbReference type="PANTHER" id="PTHR31196:SF2">
    <property type="entry name" value="RNA POLYMERASE II NUCLEAR LOCALIZATION PROTEIN SLC7A6OS-RELATED"/>
    <property type="match status" value="1"/>
</dbReference>
<keyword evidence="6" id="KW-0813">Transport</keyword>
<reference evidence="12 13" key="1">
    <citation type="submission" date="2023-11" db="EMBL/GenBank/DDBJ databases">
        <authorList>
            <person name="Okamura Y."/>
        </authorList>
    </citation>
    <scope>NUCLEOTIDE SEQUENCE [LARGE SCALE GENOMIC DNA]</scope>
</reference>
<evidence type="ECO:0000256" key="5">
    <source>
        <dbReference type="ARBA" id="ARBA00017036"/>
    </source>
</evidence>
<feature type="domain" description="Transcription factor Iwr1" evidence="11">
    <location>
        <begin position="120"/>
        <end position="187"/>
    </location>
</feature>
<evidence type="ECO:0000256" key="8">
    <source>
        <dbReference type="ARBA" id="ARBA00022927"/>
    </source>
</evidence>
<dbReference type="GO" id="GO:0032502">
    <property type="term" value="P:developmental process"/>
    <property type="evidence" value="ECO:0007669"/>
    <property type="project" value="TreeGrafter"/>
</dbReference>
<keyword evidence="7" id="KW-0963">Cytoplasm</keyword>
<gene>
    <name evidence="12" type="ORF">LNINA_LOCUS8892</name>
</gene>
<dbReference type="Pfam" id="PF08574">
    <property type="entry name" value="Iwr1"/>
    <property type="match status" value="1"/>
</dbReference>
<keyword evidence="13" id="KW-1185">Reference proteome</keyword>
<comment type="similarity">
    <text evidence="4">Belongs to the IWR1/SLC7A6OS family.</text>
</comment>
<keyword evidence="9" id="KW-0539">Nucleus</keyword>
<keyword evidence="8" id="KW-0653">Protein transport</keyword>
<comment type="subcellular location">
    <subcellularLocation>
        <location evidence="3">Cytoplasm</location>
    </subcellularLocation>
    <subcellularLocation>
        <location evidence="2">Nucleus</location>
    </subcellularLocation>
</comment>
<name>A0AAV1JMF9_9NEOP</name>
<comment type="caution">
    <text evidence="12">The sequence shown here is derived from an EMBL/GenBank/DDBJ whole genome shotgun (WGS) entry which is preliminary data.</text>
</comment>
<evidence type="ECO:0000256" key="1">
    <source>
        <dbReference type="ARBA" id="ARBA00003202"/>
    </source>
</evidence>